<evidence type="ECO:0000313" key="4">
    <source>
        <dbReference type="WBParaSite" id="OFLC_0001223801-mRNA-1"/>
    </source>
</evidence>
<keyword evidence="3" id="KW-1185">Reference proteome</keyword>
<organism evidence="4">
    <name type="scientific">Onchocerca flexuosa</name>
    <dbReference type="NCBI Taxonomy" id="387005"/>
    <lineage>
        <taxon>Eukaryota</taxon>
        <taxon>Metazoa</taxon>
        <taxon>Ecdysozoa</taxon>
        <taxon>Nematoda</taxon>
        <taxon>Chromadorea</taxon>
        <taxon>Rhabditida</taxon>
        <taxon>Spirurina</taxon>
        <taxon>Spiruromorpha</taxon>
        <taxon>Filarioidea</taxon>
        <taxon>Onchocercidae</taxon>
        <taxon>Onchocerca</taxon>
    </lineage>
</organism>
<evidence type="ECO:0000313" key="3">
    <source>
        <dbReference type="Proteomes" id="UP000267606"/>
    </source>
</evidence>
<dbReference type="InterPro" id="IPR045107">
    <property type="entry name" value="SAC3/GANP/THP3"/>
</dbReference>
<proteinExistence type="predicted"/>
<dbReference type="InterPro" id="IPR005062">
    <property type="entry name" value="SAC3/GANP/THP3_conserved"/>
</dbReference>
<accession>A0A183HXM5</accession>
<gene>
    <name evidence="2" type="ORF">OFLC_LOCUS12239</name>
</gene>
<protein>
    <submittedName>
        <fullName evidence="4">SAC3_GANP domain-containing protein</fullName>
    </submittedName>
</protein>
<dbReference type="GO" id="GO:0006406">
    <property type="term" value="P:mRNA export from nucleus"/>
    <property type="evidence" value="ECO:0007669"/>
    <property type="project" value="TreeGrafter"/>
</dbReference>
<dbReference type="PANTHER" id="PTHR12436">
    <property type="entry name" value="80 KDA MCM3-ASSOCIATED PROTEIN"/>
    <property type="match status" value="1"/>
</dbReference>
<dbReference type="Proteomes" id="UP000267606">
    <property type="component" value="Unassembled WGS sequence"/>
</dbReference>
<evidence type="ECO:0000259" key="1">
    <source>
        <dbReference type="Pfam" id="PF03399"/>
    </source>
</evidence>
<dbReference type="PANTHER" id="PTHR12436:SF3">
    <property type="entry name" value="GERMINAL-CENTER ASSOCIATED NUCLEAR PROTEIN"/>
    <property type="match status" value="1"/>
</dbReference>
<reference evidence="4" key="1">
    <citation type="submission" date="2016-06" db="UniProtKB">
        <authorList>
            <consortium name="WormBaseParasite"/>
        </authorList>
    </citation>
    <scope>IDENTIFICATION</scope>
</reference>
<name>A0A183HXM5_9BILA</name>
<dbReference type="AlphaFoldDB" id="A0A183HXM5"/>
<dbReference type="Pfam" id="PF03399">
    <property type="entry name" value="SAC3_GANP"/>
    <property type="match status" value="1"/>
</dbReference>
<dbReference type="GO" id="GO:0070390">
    <property type="term" value="C:transcription export complex 2"/>
    <property type="evidence" value="ECO:0007669"/>
    <property type="project" value="TreeGrafter"/>
</dbReference>
<reference evidence="2 3" key="2">
    <citation type="submission" date="2018-11" db="EMBL/GenBank/DDBJ databases">
        <authorList>
            <consortium name="Pathogen Informatics"/>
        </authorList>
    </citation>
    <scope>NUCLEOTIDE SEQUENCE [LARGE SCALE GENOMIC DNA]</scope>
</reference>
<evidence type="ECO:0000313" key="2">
    <source>
        <dbReference type="EMBL" id="VDO83097.1"/>
    </source>
</evidence>
<feature type="domain" description="SAC3/GANP/THP3 conserved" evidence="1">
    <location>
        <begin position="79"/>
        <end position="125"/>
    </location>
</feature>
<dbReference type="EMBL" id="UZAJ01018754">
    <property type="protein sequence ID" value="VDO83097.1"/>
    <property type="molecule type" value="Genomic_DNA"/>
</dbReference>
<dbReference type="GO" id="GO:0005737">
    <property type="term" value="C:cytoplasm"/>
    <property type="evidence" value="ECO:0007669"/>
    <property type="project" value="TreeGrafter"/>
</dbReference>
<sequence>MAKVERHVENTKVESVAEKMLLSKSAVARQLKRMIGRVCENDYDKYQLLDERDRLMHRSRLKSTDVDNATVMQGFCRDMCPEKERYMRVIQKRLSIYECHNDGSIAPELTVKEYSRSAADQVKTLSLNF</sequence>
<dbReference type="STRING" id="387005.A0A183HXM5"/>
<dbReference type="WBParaSite" id="OFLC_0001223801-mRNA-1">
    <property type="protein sequence ID" value="OFLC_0001223801-mRNA-1"/>
    <property type="gene ID" value="OFLC_0001223801"/>
</dbReference>